<reference evidence="1 2" key="2">
    <citation type="journal article" date="2013" name="Plant Cell Physiol.">
        <title>Rice Annotation Project Database (RAP-DB): an integrative and interactive database for rice genomics.</title>
        <authorList>
            <person name="Sakai H."/>
            <person name="Lee S.S."/>
            <person name="Tanaka T."/>
            <person name="Numa H."/>
            <person name="Kim J."/>
            <person name="Kawahara Y."/>
            <person name="Wakimoto H."/>
            <person name="Yang C.C."/>
            <person name="Iwamoto M."/>
            <person name="Abe T."/>
            <person name="Yamada Y."/>
            <person name="Muto A."/>
            <person name="Inokuchi H."/>
            <person name="Ikemura T."/>
            <person name="Matsumoto T."/>
            <person name="Sasaki T."/>
            <person name="Itoh T."/>
        </authorList>
    </citation>
    <scope>NUCLEOTIDE SEQUENCE [LARGE SCALE GENOMIC DNA]</scope>
    <source>
        <strain evidence="2">cv. Nipponbare</strain>
    </source>
</reference>
<dbReference type="InParanoid" id="A0A0P0XSY1"/>
<reference evidence="1 2" key="3">
    <citation type="journal article" date="2013" name="Rice">
        <title>Improvement of the Oryza sativa Nipponbare reference genome using next generation sequence and optical map data.</title>
        <authorList>
            <person name="Kawahara Y."/>
            <person name="de la Bastide M."/>
            <person name="Hamilton J.P."/>
            <person name="Kanamori H."/>
            <person name="McCombie W.R."/>
            <person name="Ouyang S."/>
            <person name="Schwartz D.C."/>
            <person name="Tanaka T."/>
            <person name="Wu J."/>
            <person name="Zhou S."/>
            <person name="Childs K.L."/>
            <person name="Davidson R.M."/>
            <person name="Lin H."/>
            <person name="Quesada-Ocampo L."/>
            <person name="Vaillancourt B."/>
            <person name="Sakai H."/>
            <person name="Lee S.S."/>
            <person name="Kim J."/>
            <person name="Numa H."/>
            <person name="Itoh T."/>
            <person name="Buell C.R."/>
            <person name="Matsumoto T."/>
        </authorList>
    </citation>
    <scope>NUCLEOTIDE SEQUENCE [LARGE SCALE GENOMIC DNA]</scope>
    <source>
        <strain evidence="2">cv. Nipponbare</strain>
    </source>
</reference>
<proteinExistence type="predicted"/>
<evidence type="ECO:0000313" key="1">
    <source>
        <dbReference type="EMBL" id="BAT10091.1"/>
    </source>
</evidence>
<dbReference type="AlphaFoldDB" id="A0A0P0XSY1"/>
<keyword evidence="2" id="KW-1185">Reference proteome</keyword>
<dbReference type="EMBL" id="AP014966">
    <property type="protein sequence ID" value="BAT10091.1"/>
    <property type="molecule type" value="Genomic_DNA"/>
</dbReference>
<sequence>MLSTFSSTGPPFFMKNSFVFLLSSNKSLNNTTTTTMDVRPIMPAGTIDKSVVHLCACSSFGITFRSKFALTVISPYRILANPIAPVLIS</sequence>
<dbReference type="Gramene" id="Os10t0175700-00">
    <property type="protein sequence ID" value="Os10t0175700-00"/>
    <property type="gene ID" value="Os10g0175700"/>
</dbReference>
<evidence type="ECO:0000313" key="2">
    <source>
        <dbReference type="Proteomes" id="UP000059680"/>
    </source>
</evidence>
<dbReference type="PaxDb" id="39947-A0A0P0XSY1"/>
<name>A0A0P0XSY1_ORYSJ</name>
<reference evidence="2" key="1">
    <citation type="journal article" date="2005" name="Nature">
        <title>The map-based sequence of the rice genome.</title>
        <authorList>
            <consortium name="International rice genome sequencing project (IRGSP)"/>
            <person name="Matsumoto T."/>
            <person name="Wu J."/>
            <person name="Kanamori H."/>
            <person name="Katayose Y."/>
            <person name="Fujisawa M."/>
            <person name="Namiki N."/>
            <person name="Mizuno H."/>
            <person name="Yamamoto K."/>
            <person name="Antonio B.A."/>
            <person name="Baba T."/>
            <person name="Sakata K."/>
            <person name="Nagamura Y."/>
            <person name="Aoki H."/>
            <person name="Arikawa K."/>
            <person name="Arita K."/>
            <person name="Bito T."/>
            <person name="Chiden Y."/>
            <person name="Fujitsuka N."/>
            <person name="Fukunaka R."/>
            <person name="Hamada M."/>
            <person name="Harada C."/>
            <person name="Hayashi A."/>
            <person name="Hijishita S."/>
            <person name="Honda M."/>
            <person name="Hosokawa S."/>
            <person name="Ichikawa Y."/>
            <person name="Idonuma A."/>
            <person name="Iijima M."/>
            <person name="Ikeda M."/>
            <person name="Ikeno M."/>
            <person name="Ito K."/>
            <person name="Ito S."/>
            <person name="Ito T."/>
            <person name="Ito Y."/>
            <person name="Ito Y."/>
            <person name="Iwabuchi A."/>
            <person name="Kamiya K."/>
            <person name="Karasawa W."/>
            <person name="Kurita K."/>
            <person name="Katagiri S."/>
            <person name="Kikuta A."/>
            <person name="Kobayashi H."/>
            <person name="Kobayashi N."/>
            <person name="Machita K."/>
            <person name="Maehara T."/>
            <person name="Masukawa M."/>
            <person name="Mizubayashi T."/>
            <person name="Mukai Y."/>
            <person name="Nagasaki H."/>
            <person name="Nagata Y."/>
            <person name="Naito S."/>
            <person name="Nakashima M."/>
            <person name="Nakama Y."/>
            <person name="Nakamichi Y."/>
            <person name="Nakamura M."/>
            <person name="Meguro A."/>
            <person name="Negishi M."/>
            <person name="Ohta I."/>
            <person name="Ohta T."/>
            <person name="Okamoto M."/>
            <person name="Ono N."/>
            <person name="Saji S."/>
            <person name="Sakaguchi M."/>
            <person name="Sakai K."/>
            <person name="Shibata M."/>
            <person name="Shimokawa T."/>
            <person name="Song J."/>
            <person name="Takazaki Y."/>
            <person name="Terasawa K."/>
            <person name="Tsugane M."/>
            <person name="Tsuji K."/>
            <person name="Ueda S."/>
            <person name="Waki K."/>
            <person name="Yamagata H."/>
            <person name="Yamamoto M."/>
            <person name="Yamamoto S."/>
            <person name="Yamane H."/>
            <person name="Yoshiki S."/>
            <person name="Yoshihara R."/>
            <person name="Yukawa K."/>
            <person name="Zhong H."/>
            <person name="Yano M."/>
            <person name="Yuan Q."/>
            <person name="Ouyang S."/>
            <person name="Liu J."/>
            <person name="Jones K.M."/>
            <person name="Gansberger K."/>
            <person name="Moffat K."/>
            <person name="Hill J."/>
            <person name="Bera J."/>
            <person name="Fadrosh D."/>
            <person name="Jin S."/>
            <person name="Johri S."/>
            <person name="Kim M."/>
            <person name="Overton L."/>
            <person name="Reardon M."/>
            <person name="Tsitrin T."/>
            <person name="Vuong H."/>
            <person name="Weaver B."/>
            <person name="Ciecko A."/>
            <person name="Tallon L."/>
            <person name="Jackson J."/>
            <person name="Pai G."/>
            <person name="Aken S.V."/>
            <person name="Utterback T."/>
            <person name="Reidmuller S."/>
            <person name="Feldblyum T."/>
            <person name="Hsiao J."/>
            <person name="Zismann V."/>
            <person name="Iobst S."/>
            <person name="de Vazeille A.R."/>
            <person name="Buell C.R."/>
            <person name="Ying K."/>
            <person name="Li Y."/>
            <person name="Lu T."/>
            <person name="Huang Y."/>
            <person name="Zhao Q."/>
            <person name="Feng Q."/>
            <person name="Zhang L."/>
            <person name="Zhu J."/>
            <person name="Weng Q."/>
            <person name="Mu J."/>
            <person name="Lu Y."/>
            <person name="Fan D."/>
            <person name="Liu Y."/>
            <person name="Guan J."/>
            <person name="Zhang Y."/>
            <person name="Yu S."/>
            <person name="Liu X."/>
            <person name="Zhang Y."/>
            <person name="Hong G."/>
            <person name="Han B."/>
            <person name="Choisne N."/>
            <person name="Demange N."/>
            <person name="Orjeda G."/>
            <person name="Samain S."/>
            <person name="Cattolico L."/>
            <person name="Pelletier E."/>
            <person name="Couloux A."/>
            <person name="Segurens B."/>
            <person name="Wincker P."/>
            <person name="D'Hont A."/>
            <person name="Scarpelli C."/>
            <person name="Weissenbach J."/>
            <person name="Salanoubat M."/>
            <person name="Quetier F."/>
            <person name="Yu Y."/>
            <person name="Kim H.R."/>
            <person name="Rambo T."/>
            <person name="Currie J."/>
            <person name="Collura K."/>
            <person name="Luo M."/>
            <person name="Yang T."/>
            <person name="Ammiraju J.S.S."/>
            <person name="Engler F."/>
            <person name="Soderlund C."/>
            <person name="Wing R.A."/>
            <person name="Palmer L.E."/>
            <person name="de la Bastide M."/>
            <person name="Spiegel L."/>
            <person name="Nascimento L."/>
            <person name="Zutavern T."/>
            <person name="O'Shaughnessy A."/>
            <person name="Dike S."/>
            <person name="Dedhia N."/>
            <person name="Preston R."/>
            <person name="Balija V."/>
            <person name="McCombie W.R."/>
            <person name="Chow T."/>
            <person name="Chen H."/>
            <person name="Chung M."/>
            <person name="Chen C."/>
            <person name="Shaw J."/>
            <person name="Wu H."/>
            <person name="Hsiao K."/>
            <person name="Chao Y."/>
            <person name="Chu M."/>
            <person name="Cheng C."/>
            <person name="Hour A."/>
            <person name="Lee P."/>
            <person name="Lin S."/>
            <person name="Lin Y."/>
            <person name="Liou J."/>
            <person name="Liu S."/>
            <person name="Hsing Y."/>
            <person name="Raghuvanshi S."/>
            <person name="Mohanty A."/>
            <person name="Bharti A.K."/>
            <person name="Gaur A."/>
            <person name="Gupta V."/>
            <person name="Kumar D."/>
            <person name="Ravi V."/>
            <person name="Vij S."/>
            <person name="Kapur A."/>
            <person name="Khurana P."/>
            <person name="Khurana P."/>
            <person name="Khurana J.P."/>
            <person name="Tyagi A.K."/>
            <person name="Gaikwad K."/>
            <person name="Singh A."/>
            <person name="Dalal V."/>
            <person name="Srivastava S."/>
            <person name="Dixit A."/>
            <person name="Pal A.K."/>
            <person name="Ghazi I.A."/>
            <person name="Yadav M."/>
            <person name="Pandit A."/>
            <person name="Bhargava A."/>
            <person name="Sureshbabu K."/>
            <person name="Batra K."/>
            <person name="Sharma T.R."/>
            <person name="Mohapatra T."/>
            <person name="Singh N.K."/>
            <person name="Messing J."/>
            <person name="Nelson A.B."/>
            <person name="Fuks G."/>
            <person name="Kavchok S."/>
            <person name="Keizer G."/>
            <person name="Linton E."/>
            <person name="Llaca V."/>
            <person name="Song R."/>
            <person name="Tanyolac B."/>
            <person name="Young S."/>
            <person name="Ho-Il K."/>
            <person name="Hahn J.H."/>
            <person name="Sangsakoo G."/>
            <person name="Vanavichit A."/>
            <person name="de Mattos Luiz.A.T."/>
            <person name="Zimmer P.D."/>
            <person name="Malone G."/>
            <person name="Dellagostin O."/>
            <person name="de Oliveira A.C."/>
            <person name="Bevan M."/>
            <person name="Bancroft I."/>
            <person name="Minx P."/>
            <person name="Cordum H."/>
            <person name="Wilson R."/>
            <person name="Cheng Z."/>
            <person name="Jin W."/>
            <person name="Jiang J."/>
            <person name="Leong S.A."/>
            <person name="Iwama H."/>
            <person name="Gojobori T."/>
            <person name="Itoh T."/>
            <person name="Niimura Y."/>
            <person name="Fujii Y."/>
            <person name="Habara T."/>
            <person name="Sakai H."/>
            <person name="Sato Y."/>
            <person name="Wilson G."/>
            <person name="Kumar K."/>
            <person name="McCouch S."/>
            <person name="Juretic N."/>
            <person name="Hoen D."/>
            <person name="Wright S."/>
            <person name="Bruskiewich R."/>
            <person name="Bureau T."/>
            <person name="Miyao A."/>
            <person name="Hirochika H."/>
            <person name="Nishikawa T."/>
            <person name="Kadowaki K."/>
            <person name="Sugiura M."/>
            <person name="Burr B."/>
            <person name="Sasaki T."/>
        </authorList>
    </citation>
    <scope>NUCLEOTIDE SEQUENCE [LARGE SCALE GENOMIC DNA]</scope>
    <source>
        <strain evidence="2">cv. Nipponbare</strain>
    </source>
</reference>
<protein>
    <submittedName>
        <fullName evidence="1">Os10g0175700 protein</fullName>
    </submittedName>
</protein>
<organism evidence="1 2">
    <name type="scientific">Oryza sativa subsp. japonica</name>
    <name type="common">Rice</name>
    <dbReference type="NCBI Taxonomy" id="39947"/>
    <lineage>
        <taxon>Eukaryota</taxon>
        <taxon>Viridiplantae</taxon>
        <taxon>Streptophyta</taxon>
        <taxon>Embryophyta</taxon>
        <taxon>Tracheophyta</taxon>
        <taxon>Spermatophyta</taxon>
        <taxon>Magnoliopsida</taxon>
        <taxon>Liliopsida</taxon>
        <taxon>Poales</taxon>
        <taxon>Poaceae</taxon>
        <taxon>BOP clade</taxon>
        <taxon>Oryzoideae</taxon>
        <taxon>Oryzeae</taxon>
        <taxon>Oryzinae</taxon>
        <taxon>Oryza</taxon>
        <taxon>Oryza sativa</taxon>
    </lineage>
</organism>
<dbReference type="Proteomes" id="UP000059680">
    <property type="component" value="Chromosome 10"/>
</dbReference>
<gene>
    <name evidence="1" type="ordered locus">Os10g0175700</name>
    <name evidence="1" type="ORF">OSNPB_100175700</name>
</gene>
<accession>A0A0P0XSY1</accession>